<keyword evidence="3" id="KW-1185">Reference proteome</keyword>
<evidence type="ECO:0000256" key="1">
    <source>
        <dbReference type="SAM" id="MobiDB-lite"/>
    </source>
</evidence>
<evidence type="ECO:0000313" key="3">
    <source>
        <dbReference type="Proteomes" id="UP001519332"/>
    </source>
</evidence>
<organism evidence="2 3">
    <name type="scientific">Kibdelosporangium banguiense</name>
    <dbReference type="NCBI Taxonomy" id="1365924"/>
    <lineage>
        <taxon>Bacteria</taxon>
        <taxon>Bacillati</taxon>
        <taxon>Actinomycetota</taxon>
        <taxon>Actinomycetes</taxon>
        <taxon>Pseudonocardiales</taxon>
        <taxon>Pseudonocardiaceae</taxon>
        <taxon>Kibdelosporangium</taxon>
    </lineage>
</organism>
<sequence length="69" mass="7281">MSTTTETEFTGEDDHTTDVATGLATDAATTTPVIEPPVQPEEPEHPETTHTHEDGTTHFGPMCSGGCPK</sequence>
<feature type="compositionally biased region" description="Basic and acidic residues" evidence="1">
    <location>
        <begin position="42"/>
        <end position="56"/>
    </location>
</feature>
<gene>
    <name evidence="2" type="ORF">JOF56_000319</name>
</gene>
<accession>A0ABS4T643</accession>
<name>A0ABS4T643_9PSEU</name>
<dbReference type="Proteomes" id="UP001519332">
    <property type="component" value="Unassembled WGS sequence"/>
</dbReference>
<protein>
    <submittedName>
        <fullName evidence="2">Uncharacterized protein</fullName>
    </submittedName>
</protein>
<feature type="region of interest" description="Disordered" evidence="1">
    <location>
        <begin position="1"/>
        <end position="69"/>
    </location>
</feature>
<reference evidence="2 3" key="1">
    <citation type="submission" date="2021-03" db="EMBL/GenBank/DDBJ databases">
        <title>Sequencing the genomes of 1000 actinobacteria strains.</title>
        <authorList>
            <person name="Klenk H.-P."/>
        </authorList>
    </citation>
    <scope>NUCLEOTIDE SEQUENCE [LARGE SCALE GENOMIC DNA]</scope>
    <source>
        <strain evidence="2 3">DSM 46670</strain>
    </source>
</reference>
<evidence type="ECO:0000313" key="2">
    <source>
        <dbReference type="EMBL" id="MBP2319934.1"/>
    </source>
</evidence>
<proteinExistence type="predicted"/>
<comment type="caution">
    <text evidence="2">The sequence shown here is derived from an EMBL/GenBank/DDBJ whole genome shotgun (WGS) entry which is preliminary data.</text>
</comment>
<dbReference type="EMBL" id="JAGINW010000001">
    <property type="protein sequence ID" value="MBP2319934.1"/>
    <property type="molecule type" value="Genomic_DNA"/>
</dbReference>
<dbReference type="RefSeq" id="WP_209633657.1">
    <property type="nucleotide sequence ID" value="NZ_JAGINW010000001.1"/>
</dbReference>
<feature type="compositionally biased region" description="Low complexity" evidence="1">
    <location>
        <begin position="18"/>
        <end position="33"/>
    </location>
</feature>